<protein>
    <submittedName>
        <fullName evidence="4">WxL domain-containing protein</fullName>
    </submittedName>
</protein>
<dbReference type="GeneID" id="58108505"/>
<sequence>MKKLLLCTAALTMFAGSTLALNSSNVKADDANTSSKSENKDQNNNGMSTDGNSVKTFTYFKVDNSSTNTPPVNPDNRSIKLENPQLHNIFQTNATGNLTIDAVPTSLNFGETDKNLEGKDINVTLNDNKDNNNDNNIDRYYAQVSDYRGKHTGWNLSANMSEMTDTDPTNSSNKLDGANIKFSNNNVLGAYGDNANKLGDPNNVKTDNINLDPNRGNVTVMSAADQSGAGTWFDLFNNINLSAGRADSGNYKGTITWNLSDGPSTPNNTTGKNGNN</sequence>
<gene>
    <name evidence="4" type="ORF">DY130_04440</name>
</gene>
<dbReference type="Proteomes" id="UP000784700">
    <property type="component" value="Unassembled WGS sequence"/>
</dbReference>
<keyword evidence="2" id="KW-0732">Signal</keyword>
<evidence type="ECO:0000313" key="4">
    <source>
        <dbReference type="EMBL" id="TPR44295.1"/>
    </source>
</evidence>
<evidence type="ECO:0000313" key="5">
    <source>
        <dbReference type="Proteomes" id="UP000784700"/>
    </source>
</evidence>
<evidence type="ECO:0000256" key="1">
    <source>
        <dbReference type="SAM" id="MobiDB-lite"/>
    </source>
</evidence>
<dbReference type="EMBL" id="QUBG01000003">
    <property type="protein sequence ID" value="TPR44295.1"/>
    <property type="molecule type" value="Genomic_DNA"/>
</dbReference>
<reference evidence="4" key="1">
    <citation type="submission" date="2018-08" db="EMBL/GenBank/DDBJ databases">
        <title>Comparative genomics of wild bee and flower associated Lactobacillus reveals potential adaptation to the bee host.</title>
        <authorList>
            <person name="Vuong H.Q."/>
            <person name="Mcfrederick Q.S."/>
        </authorList>
    </citation>
    <scope>NUCLEOTIDE SEQUENCE</scope>
    <source>
        <strain evidence="4">HV_63</strain>
    </source>
</reference>
<feature type="signal peptide" evidence="2">
    <location>
        <begin position="1"/>
        <end position="20"/>
    </location>
</feature>
<organism evidence="4 5">
    <name type="scientific">Apilactobacillus micheneri</name>
    <dbReference type="NCBI Taxonomy" id="1899430"/>
    <lineage>
        <taxon>Bacteria</taxon>
        <taxon>Bacillati</taxon>
        <taxon>Bacillota</taxon>
        <taxon>Bacilli</taxon>
        <taxon>Lactobacillales</taxon>
        <taxon>Lactobacillaceae</taxon>
        <taxon>Apilactobacillus</taxon>
    </lineage>
</organism>
<evidence type="ECO:0000259" key="3">
    <source>
        <dbReference type="Pfam" id="PF13731"/>
    </source>
</evidence>
<comment type="caution">
    <text evidence="4">The sequence shown here is derived from an EMBL/GenBank/DDBJ whole genome shotgun (WGS) entry which is preliminary data.</text>
</comment>
<name>A0A9Q8IM38_9LACO</name>
<proteinExistence type="predicted"/>
<accession>A0A9Q8IM38</accession>
<evidence type="ECO:0000256" key="2">
    <source>
        <dbReference type="SAM" id="SignalP"/>
    </source>
</evidence>
<feature type="region of interest" description="Disordered" evidence="1">
    <location>
        <begin position="26"/>
        <end position="53"/>
    </location>
</feature>
<dbReference type="RefSeq" id="WP_140934538.1">
    <property type="nucleotide sequence ID" value="NZ_QUBF01000003.1"/>
</dbReference>
<dbReference type="AlphaFoldDB" id="A0A9Q8IM38"/>
<feature type="chain" id="PRO_5040300999" evidence="2">
    <location>
        <begin position="21"/>
        <end position="276"/>
    </location>
</feature>
<dbReference type="Pfam" id="PF13731">
    <property type="entry name" value="WxL"/>
    <property type="match status" value="1"/>
</dbReference>
<feature type="domain" description="WxL" evidence="3">
    <location>
        <begin position="60"/>
        <end position="263"/>
    </location>
</feature>
<dbReference type="InterPro" id="IPR027994">
    <property type="entry name" value="WxL_dom"/>
</dbReference>